<feature type="binding site" evidence="12">
    <location>
        <position position="285"/>
    </location>
    <ligand>
        <name>K(+)</name>
        <dbReference type="ChEBI" id="CHEBI:29103"/>
    </ligand>
</feature>
<evidence type="ECO:0000256" key="9">
    <source>
        <dbReference type="ARBA" id="ARBA00022842"/>
    </source>
</evidence>
<organism evidence="14 15">
    <name type="scientific">Acholeplasma brassicae</name>
    <dbReference type="NCBI Taxonomy" id="61635"/>
    <lineage>
        <taxon>Bacteria</taxon>
        <taxon>Bacillati</taxon>
        <taxon>Mycoplasmatota</taxon>
        <taxon>Mollicutes</taxon>
        <taxon>Acholeplasmatales</taxon>
        <taxon>Acholeplasmataceae</taxon>
        <taxon>Acholeplasma</taxon>
    </lineage>
</organism>
<keyword evidence="5 12" id="KW-0479">Metal-binding</keyword>
<feature type="binding site" evidence="12">
    <location>
        <position position="287"/>
    </location>
    <ligand>
        <name>K(+)</name>
        <dbReference type="ChEBI" id="CHEBI:29103"/>
    </ligand>
</feature>
<evidence type="ECO:0000256" key="8">
    <source>
        <dbReference type="ARBA" id="ARBA00022840"/>
    </source>
</evidence>
<evidence type="ECO:0000256" key="5">
    <source>
        <dbReference type="ARBA" id="ARBA00022723"/>
    </source>
</evidence>
<feature type="binding site" evidence="12">
    <location>
        <position position="140"/>
    </location>
    <ligand>
        <name>substrate</name>
    </ligand>
</feature>
<dbReference type="AlphaFoldDB" id="U4KMD8"/>
<dbReference type="EMBL" id="FO681348">
    <property type="protein sequence ID" value="CCV65211.1"/>
    <property type="molecule type" value="Genomic_DNA"/>
</dbReference>
<feature type="binding site" evidence="12">
    <location>
        <begin position="251"/>
        <end position="252"/>
    </location>
    <ligand>
        <name>ATP</name>
        <dbReference type="ChEBI" id="CHEBI:30616"/>
    </ligand>
</feature>
<keyword evidence="6 12" id="KW-0547">Nucleotide-binding</keyword>
<evidence type="ECO:0000313" key="14">
    <source>
        <dbReference type="EMBL" id="CCV65211.1"/>
    </source>
</evidence>
<evidence type="ECO:0000256" key="4">
    <source>
        <dbReference type="ARBA" id="ARBA00022679"/>
    </source>
</evidence>
<evidence type="ECO:0000256" key="3">
    <source>
        <dbReference type="ARBA" id="ARBA00016943"/>
    </source>
</evidence>
<dbReference type="GO" id="GO:0005524">
    <property type="term" value="F:ATP binding"/>
    <property type="evidence" value="ECO:0007669"/>
    <property type="project" value="UniProtKB-UniRule"/>
</dbReference>
<feature type="domain" description="Carbohydrate kinase PfkB" evidence="13">
    <location>
        <begin position="5"/>
        <end position="290"/>
    </location>
</feature>
<feature type="active site" description="Proton acceptor" evidence="12">
    <location>
        <position position="252"/>
    </location>
</feature>
<dbReference type="PANTHER" id="PTHR10584">
    <property type="entry name" value="SUGAR KINASE"/>
    <property type="match status" value="1"/>
</dbReference>
<comment type="similarity">
    <text evidence="1">Belongs to the carbohydrate kinase pfkB family.</text>
</comment>
<feature type="binding site" evidence="12">
    <location>
        <position position="246"/>
    </location>
    <ligand>
        <name>K(+)</name>
        <dbReference type="ChEBI" id="CHEBI:29103"/>
    </ligand>
</feature>
<dbReference type="SUPFAM" id="SSF53613">
    <property type="entry name" value="Ribokinase-like"/>
    <property type="match status" value="1"/>
</dbReference>
<dbReference type="GO" id="GO:0004747">
    <property type="term" value="F:ribokinase activity"/>
    <property type="evidence" value="ECO:0007669"/>
    <property type="project" value="UniProtKB-UniRule"/>
</dbReference>
<dbReference type="KEGG" id="abra:BN85301900"/>
<keyword evidence="8 12" id="KW-0067">ATP-binding</keyword>
<comment type="pathway">
    <text evidence="12">Carbohydrate metabolism; D-ribose degradation; D-ribose 5-phosphate from beta-D-ribopyranose: step 2/2.</text>
</comment>
<dbReference type="HOGENOM" id="CLU_027634_2_3_14"/>
<dbReference type="Gene3D" id="3.40.1190.20">
    <property type="match status" value="1"/>
</dbReference>
<evidence type="ECO:0000256" key="2">
    <source>
        <dbReference type="ARBA" id="ARBA00012035"/>
    </source>
</evidence>
<dbReference type="Proteomes" id="UP000032737">
    <property type="component" value="Chromosome"/>
</dbReference>
<accession>U4KMD8</accession>
<comment type="catalytic activity">
    <reaction evidence="12">
        <text>D-ribose + ATP = D-ribose 5-phosphate + ADP + H(+)</text>
        <dbReference type="Rhea" id="RHEA:13697"/>
        <dbReference type="ChEBI" id="CHEBI:15378"/>
        <dbReference type="ChEBI" id="CHEBI:30616"/>
        <dbReference type="ChEBI" id="CHEBI:47013"/>
        <dbReference type="ChEBI" id="CHEBI:78346"/>
        <dbReference type="ChEBI" id="CHEBI:456216"/>
        <dbReference type="EC" id="2.7.1.15"/>
    </reaction>
</comment>
<comment type="subcellular location">
    <subcellularLocation>
        <location evidence="12">Cytoplasm</location>
    </subcellularLocation>
</comment>
<keyword evidence="15" id="KW-1185">Reference proteome</keyword>
<keyword evidence="4 12" id="KW-0808">Transferase</keyword>
<dbReference type="EC" id="2.7.1.15" evidence="2 12"/>
<evidence type="ECO:0000313" key="15">
    <source>
        <dbReference type="Proteomes" id="UP000032737"/>
    </source>
</evidence>
<feature type="binding site" evidence="12">
    <location>
        <position position="184"/>
    </location>
    <ligand>
        <name>ATP</name>
        <dbReference type="ChEBI" id="CHEBI:30616"/>
    </ligand>
</feature>
<evidence type="ECO:0000256" key="6">
    <source>
        <dbReference type="ARBA" id="ARBA00022741"/>
    </source>
</evidence>
<feature type="binding site" evidence="12">
    <location>
        <position position="248"/>
    </location>
    <ligand>
        <name>K(+)</name>
        <dbReference type="ChEBI" id="CHEBI:29103"/>
    </ligand>
</feature>
<dbReference type="PANTHER" id="PTHR10584:SF166">
    <property type="entry name" value="RIBOKINASE"/>
    <property type="match status" value="1"/>
</dbReference>
<reference evidence="14 15" key="1">
    <citation type="journal article" date="2013" name="J. Mol. Microbiol. Biotechnol.">
        <title>Analysis of the Complete Genomes of Acholeplasma brassicae , A. palmae and A. laidlawii and Their Comparison to the Obligate Parasites from ' Candidatus Phytoplasma'.</title>
        <authorList>
            <person name="Kube M."/>
            <person name="Siewert C."/>
            <person name="Migdoll A.M."/>
            <person name="Duduk B."/>
            <person name="Holz S."/>
            <person name="Rabus R."/>
            <person name="Seemuller E."/>
            <person name="Mitrovic J."/>
            <person name="Muller I."/>
            <person name="Buttner C."/>
            <person name="Reinhardt R."/>
        </authorList>
    </citation>
    <scope>NUCLEOTIDE SEQUENCE [LARGE SCALE GENOMIC DNA]</scope>
    <source>
        <strain evidence="15">0502</strain>
    </source>
</reference>
<evidence type="ECO:0000256" key="7">
    <source>
        <dbReference type="ARBA" id="ARBA00022777"/>
    </source>
</evidence>
<keyword evidence="7 12" id="KW-0418">Kinase</keyword>
<comment type="similarity">
    <text evidence="12">Belongs to the carbohydrate kinase PfkB family. Ribokinase subfamily.</text>
</comment>
<dbReference type="GO" id="GO:0046872">
    <property type="term" value="F:metal ion binding"/>
    <property type="evidence" value="ECO:0007669"/>
    <property type="project" value="UniProtKB-KW"/>
</dbReference>
<feature type="binding site" evidence="12">
    <location>
        <position position="252"/>
    </location>
    <ligand>
        <name>substrate</name>
    </ligand>
</feature>
<feature type="binding site" evidence="12">
    <location>
        <begin position="42"/>
        <end position="46"/>
    </location>
    <ligand>
        <name>substrate</name>
    </ligand>
</feature>
<comment type="cofactor">
    <cofactor evidence="12">
        <name>Mg(2+)</name>
        <dbReference type="ChEBI" id="CHEBI:18420"/>
    </cofactor>
    <text evidence="12">Requires a divalent cation, most likely magnesium in vivo, as an electrophilic catalyst to aid phosphoryl group transfer. It is the chelate of the metal and the nucleotide that is the actual substrate.</text>
</comment>
<dbReference type="PRINTS" id="PR00990">
    <property type="entry name" value="RIBOKINASE"/>
</dbReference>
<dbReference type="InterPro" id="IPR002173">
    <property type="entry name" value="Carboh/pur_kinase_PfkB_CS"/>
</dbReference>
<comment type="function">
    <text evidence="12">Catalyzes the phosphorylation of ribose at O-5 in a reaction requiring ATP and magnesium. The resulting D-ribose-5-phosphate can then be used either for sythesis of nucleotides, histidine, and tryptophan, or as a component of the pentose phosphate pathway.</text>
</comment>
<dbReference type="OrthoDB" id="9775849at2"/>
<dbReference type="GO" id="GO:0019303">
    <property type="term" value="P:D-ribose catabolic process"/>
    <property type="evidence" value="ECO:0007669"/>
    <property type="project" value="UniProtKB-UniRule"/>
</dbReference>
<protein>
    <recommendedName>
        <fullName evidence="3 12">Ribokinase</fullName>
        <shortName evidence="12">RK</shortName>
        <ecNumber evidence="2 12">2.7.1.15</ecNumber>
    </recommendedName>
</protein>
<dbReference type="InterPro" id="IPR029056">
    <property type="entry name" value="Ribokinase-like"/>
</dbReference>
<proteinExistence type="inferred from homology"/>
<evidence type="ECO:0000256" key="11">
    <source>
        <dbReference type="ARBA" id="ARBA00023277"/>
    </source>
</evidence>
<evidence type="ECO:0000256" key="10">
    <source>
        <dbReference type="ARBA" id="ARBA00022958"/>
    </source>
</evidence>
<dbReference type="Pfam" id="PF00294">
    <property type="entry name" value="PfkB"/>
    <property type="match status" value="1"/>
</dbReference>
<dbReference type="HAMAP" id="MF_01987">
    <property type="entry name" value="Ribokinase"/>
    <property type="match status" value="1"/>
</dbReference>
<sequence>MKRKNKVYVLGSINIDLVVEVDYLPKPGETLKGKQFLRNLGGKGANQAISARRLGCDTTLIASVGNDPFGKEALTKLNDSLINTTKIELSNSDTGMAFITRHEAENRIILYPGANHEMDEKRAMDALNGTQGDLLVTQFEIPYEIVYHGLKKAKSLGMTTVLNPAPATKIGSEIYACVDYLIVNQTECEILSGIYPNSLEDVLVAKDYFIKKGVKKLIVTLGSKGSIYVSSDQIIEQKAFFIKPVDTTGAGDSYVGGIAYGLLNELTMKETLEIASACGAYATQKEGVYEAIGNHQQIMKFMEERK</sequence>
<comment type="subunit">
    <text evidence="12">Homodimer.</text>
</comment>
<dbReference type="STRING" id="61635.BN85301900"/>
<keyword evidence="11 12" id="KW-0119">Carbohydrate metabolism</keyword>
<evidence type="ECO:0000256" key="12">
    <source>
        <dbReference type="HAMAP-Rule" id="MF_01987"/>
    </source>
</evidence>
<dbReference type="InterPro" id="IPR011611">
    <property type="entry name" value="PfkB_dom"/>
</dbReference>
<evidence type="ECO:0000259" key="13">
    <source>
        <dbReference type="Pfam" id="PF00294"/>
    </source>
</evidence>
<feature type="binding site" evidence="12">
    <location>
        <position position="282"/>
    </location>
    <ligand>
        <name>K(+)</name>
        <dbReference type="ChEBI" id="CHEBI:29103"/>
    </ligand>
</feature>
<comment type="activity regulation">
    <text evidence="12">Activated by a monovalent cation that binds near, but not in, the active site. The most likely occupant of the site in vivo is potassium. Ion binding induces a conformational change that may alter substrate affinity.</text>
</comment>
<comment type="caution">
    <text evidence="12">Lacks conserved residue(s) required for the propagation of feature annotation.</text>
</comment>
<dbReference type="GO" id="GO:0005737">
    <property type="term" value="C:cytoplasm"/>
    <property type="evidence" value="ECO:0007669"/>
    <property type="project" value="UniProtKB-SubCell"/>
</dbReference>
<evidence type="ECO:0000256" key="1">
    <source>
        <dbReference type="ARBA" id="ARBA00005380"/>
    </source>
</evidence>
<gene>
    <name evidence="12 14" type="primary">rbsK</name>
    <name evidence="14" type="ORF">BN85301900</name>
</gene>
<keyword evidence="9 12" id="KW-0460">Magnesium</keyword>
<dbReference type="PROSITE" id="PS00584">
    <property type="entry name" value="PFKB_KINASES_2"/>
    <property type="match status" value="1"/>
</dbReference>
<feature type="binding site" evidence="12">
    <location>
        <begin position="220"/>
        <end position="225"/>
    </location>
    <ligand>
        <name>ATP</name>
        <dbReference type="ChEBI" id="CHEBI:30616"/>
    </ligand>
</feature>
<dbReference type="InterPro" id="IPR002139">
    <property type="entry name" value="Ribo/fructo_kinase"/>
</dbReference>
<dbReference type="RefSeq" id="WP_030004073.1">
    <property type="nucleotide sequence ID" value="NC_022549.1"/>
</dbReference>
<feature type="binding site" evidence="12">
    <location>
        <begin position="14"/>
        <end position="16"/>
    </location>
    <ligand>
        <name>substrate</name>
    </ligand>
</feature>
<keyword evidence="10 12" id="KW-0630">Potassium</keyword>
<dbReference type="CDD" id="cd01174">
    <property type="entry name" value="ribokinase"/>
    <property type="match status" value="1"/>
</dbReference>
<name>U4KMD8_9MOLU</name>
<keyword evidence="12" id="KW-0963">Cytoplasm</keyword>
<dbReference type="UniPathway" id="UPA00916">
    <property type="reaction ID" value="UER00889"/>
</dbReference>
<dbReference type="InterPro" id="IPR011877">
    <property type="entry name" value="Ribokinase"/>
</dbReference>